<sequence length="1396" mass="160665">MAPVSRAKAKAELAENGPKTRSKRKEIRSSSKNMDKKKPLERRLSVDSLIGSSDEQKKTKKKPKRKKNNDNEDEEITDDEYSDDSDEDHQYIIYGENLKKKYKVRYYDEFGIEDEIKEMKDPTFKKDNYKVVRAEYVKAKPRCRNVNECVVCDEMGEELISCARCPASFHTSCIESAMPSKKRPYEPWYCKRCRYEQNVLKKPKRVAKVLPFDEEERYISTVEETLKKIPDEEMTLSKAFDVLAGLANPKGFVMPKDVLDHLVDMPYMEHIPRKLACSKDSICYSCKKHPSQNSPAIECDYCPAKFHLHCLESPMTEVFNEFWMCPLHGEIGIDRFVLNTTGISKRMHYWNKCRAKVNPQKTWKEFIRKIKKEPTKKTEEKTFGGDVPTVIDWKFVKHHKLAFKDKEASASQSSESSDDDITEEQFMETTPKETSNFENANECNDQATVSSKPFYEYLNPKRYVAKNGFYPPELMNAKASYFGSDGLERDSTDMTHVPIEDLYYPEDETQTSLAEEAAREIMQKYPFLLKAKESAEDMDVEMPEASFSKVLEKEIQPFIETNFEQPKIIESEKSIREQVFEEIMDVEETPPSLELLGIAELFNGQFCFPIKLYRRRKYFVEYYTDGSQIIGLFKKLLPSLNLQLPEEAYNTETSITPESFTRILSLEDEEKSEETALSSENGIVIQNSSGIESEYDSDAGCDFYSTGTMTDAIKKQKSKKVKTKENEKINDNQQRIEELSSREMEKPEFKKENSEDLLKKVNKIKMKQMKKVPKEKLTLDVSIIEKSKKNSASVEKKSKQDSESDSEVVIIETPAYRRALRKAKQEAAKARKEEEEKIIAEAAKRGESIPITVTTTPAVRRGGRRKRGRSRKGSVRGMTESTITEIFKDVTPAENEPKELEMQLEKDETNDKILETEPEMLEAEFKMPILVPENIHEQQRHESPIFEAKQQKHKSKKYEGKSKNVIKKKKNEKPKKKKRKGAKDKISATSAPRLVPVIRKRSKSMGKIVKISSKISKSNTRSKFFRSISLPPPLIGPVQSNQEKKLKPSPKPTATEPIQTLREEQEDLSFDFTKLMKLECRKVGHFLYLMAPQRDSTFLIISRMAYTDQVLAYFSNYQEQQKLITASFKYPMTGEEGVINYNNVISAVSEYEKVQKRCFKLWKPNFGIIEVNEIDLKKNVDDANVGEYILDKRFVIPSLPIIGSLFIIGSYHSFATIPIYYPTCNIGNTNDDTINLSILAPKCNFIRKKHCSIIYDRSNCCVYIKPLGYTVIDKNLYGGVSTTKTLENICPCVKSYRNAKFIGNRIMRINITNDTVIQIGCLKFKVMIIPIEQIWEQIPDSNLRISDTRLPITLKPSMNVAPDPFDDELSGSSVSNTDSECEHDVNKDMTNSYVIM</sequence>
<dbReference type="WBParaSite" id="ES5_v2.g11188.t1">
    <property type="protein sequence ID" value="ES5_v2.g11188.t1"/>
    <property type="gene ID" value="ES5_v2.g11188"/>
</dbReference>
<protein>
    <submittedName>
        <fullName evidence="2">PHD-type domain-containing protein</fullName>
    </submittedName>
</protein>
<accession>A0AC34F2F6</accession>
<reference evidence="2" key="1">
    <citation type="submission" date="2022-11" db="UniProtKB">
        <authorList>
            <consortium name="WormBaseParasite"/>
        </authorList>
    </citation>
    <scope>IDENTIFICATION</scope>
</reference>
<organism evidence="1 2">
    <name type="scientific">Panagrolaimus sp. ES5</name>
    <dbReference type="NCBI Taxonomy" id="591445"/>
    <lineage>
        <taxon>Eukaryota</taxon>
        <taxon>Metazoa</taxon>
        <taxon>Ecdysozoa</taxon>
        <taxon>Nematoda</taxon>
        <taxon>Chromadorea</taxon>
        <taxon>Rhabditida</taxon>
        <taxon>Tylenchina</taxon>
        <taxon>Panagrolaimomorpha</taxon>
        <taxon>Panagrolaimoidea</taxon>
        <taxon>Panagrolaimidae</taxon>
        <taxon>Panagrolaimus</taxon>
    </lineage>
</organism>
<proteinExistence type="predicted"/>
<name>A0AC34F2F6_9BILA</name>
<evidence type="ECO:0000313" key="2">
    <source>
        <dbReference type="WBParaSite" id="ES5_v2.g11188.t1"/>
    </source>
</evidence>
<evidence type="ECO:0000313" key="1">
    <source>
        <dbReference type="Proteomes" id="UP000887579"/>
    </source>
</evidence>
<dbReference type="Proteomes" id="UP000887579">
    <property type="component" value="Unplaced"/>
</dbReference>